<sequence length="335" mass="37578">MDKIISMGLVSERKDLYKKRRRSTAGKSRGMTEEDFFADLSGEPRDDMIHMDEEENEELEEDDDDDDADDEGEKEEIRPVRERKVTRRESVVEKNLSVGSVAQSLQGEGMSGPILWLQNCLNRAADDREEDGVSHPVALVPLTEENEDAMENKKFQRLLRKVGIRAPADEQESFWRIPATMSIYQLRSIAASLDQAEESEVTVQEETDAGTTLNPELAQNSEEGHDSQELRAQALRALLLSRQRKHSSEDTKKDSFDAQATSESGTQSAASVEGKTSGKRSRVLDSDDDEDETGEASPSRMNVETEGGNQSDEDTRSAPAKRRRHRVLSDDEEDD</sequence>
<evidence type="ECO:0000313" key="2">
    <source>
        <dbReference type="Proteomes" id="UP000830395"/>
    </source>
</evidence>
<protein>
    <submittedName>
        <fullName evidence="1">Uncharacterized protein</fullName>
    </submittedName>
</protein>
<reference evidence="1" key="1">
    <citation type="submission" date="2020-02" db="EMBL/GenBank/DDBJ databases">
        <title>Genome sequencing of the panga catfish, Pangasius djambal.</title>
        <authorList>
            <person name="Wen M."/>
            <person name="Zahm M."/>
            <person name="Roques C."/>
            <person name="Cabau C."/>
            <person name="Klopp C."/>
            <person name="Donnadieu C."/>
            <person name="Jouanno E."/>
            <person name="Avarre J.-C."/>
            <person name="Campet M."/>
            <person name="Ha T."/>
            <person name="Dugue R."/>
            <person name="Lampietro C."/>
            <person name="Louis A."/>
            <person name="Herpin A."/>
            <person name="Echchiki A."/>
            <person name="Berthelot C."/>
            <person name="Parey E."/>
            <person name="Roest-Crollius H."/>
            <person name="Braasch I."/>
            <person name="Postlethwait J.H."/>
            <person name="Bobe J."/>
            <person name="Montfort J."/>
            <person name="Bouchez O."/>
            <person name="Begum T."/>
            <person name="Schartl M."/>
            <person name="Gustiano R."/>
            <person name="Guiguen Y."/>
        </authorList>
    </citation>
    <scope>NUCLEOTIDE SEQUENCE</scope>
    <source>
        <strain evidence="1">Pdj_M5554</strain>
    </source>
</reference>
<dbReference type="EMBL" id="CM040994">
    <property type="protein sequence ID" value="MCJ8744452.1"/>
    <property type="molecule type" value="Genomic_DNA"/>
</dbReference>
<proteinExistence type="predicted"/>
<organism evidence="1 2">
    <name type="scientific">Pangasius djambal</name>
    <dbReference type="NCBI Taxonomy" id="1691987"/>
    <lineage>
        <taxon>Eukaryota</taxon>
        <taxon>Metazoa</taxon>
        <taxon>Chordata</taxon>
        <taxon>Craniata</taxon>
        <taxon>Vertebrata</taxon>
        <taxon>Euteleostomi</taxon>
        <taxon>Actinopterygii</taxon>
        <taxon>Neopterygii</taxon>
        <taxon>Teleostei</taxon>
        <taxon>Ostariophysi</taxon>
        <taxon>Siluriformes</taxon>
        <taxon>Pangasiidae</taxon>
        <taxon>Pangasius</taxon>
    </lineage>
</organism>
<comment type="caution">
    <text evidence="1">The sequence shown here is derived from an EMBL/GenBank/DDBJ whole genome shotgun (WGS) entry which is preliminary data.</text>
</comment>
<accession>A0ACC5Z9B2</accession>
<dbReference type="Proteomes" id="UP000830395">
    <property type="component" value="Chromosome 20"/>
</dbReference>
<gene>
    <name evidence="1" type="ORF">PDJAM_G00118890</name>
</gene>
<name>A0ACC5Z9B2_9TELE</name>
<keyword evidence="2" id="KW-1185">Reference proteome</keyword>
<evidence type="ECO:0000313" key="1">
    <source>
        <dbReference type="EMBL" id="MCJ8744452.1"/>
    </source>
</evidence>